<gene>
    <name evidence="2" type="ORF">RSOLAG1IB_10939</name>
</gene>
<keyword evidence="1" id="KW-1133">Transmembrane helix</keyword>
<sequence length="114" mass="13139">MSTSGLTTLTHQRYRHSPGKPLTRLPDIRKHFYVSELIPVMGLVLCSFGTGVYFSQGAAKIDATKPRTSAQIWPFSIVRRTYWDGPEGLREIIHKELRNCIDNWNWNLLPLEQI</sequence>
<feature type="transmembrane region" description="Helical" evidence="1">
    <location>
        <begin position="32"/>
        <end position="55"/>
    </location>
</feature>
<keyword evidence="3" id="KW-1185">Reference proteome</keyword>
<reference evidence="2 3" key="1">
    <citation type="submission" date="2014-11" db="EMBL/GenBank/DDBJ databases">
        <authorList>
            <person name="Wibberg Daniel"/>
        </authorList>
    </citation>
    <scope>NUCLEOTIDE SEQUENCE [LARGE SCALE GENOMIC DNA]</scope>
    <source>
        <strain evidence="2">Rhizoctonia solani AG1-IB 7/3/14</strain>
    </source>
</reference>
<dbReference type="AlphaFoldDB" id="A0A0B7G174"/>
<protein>
    <submittedName>
        <fullName evidence="2">Uncharacterized protein</fullName>
    </submittedName>
</protein>
<dbReference type="Proteomes" id="UP000059188">
    <property type="component" value="Unassembled WGS sequence"/>
</dbReference>
<organism evidence="2 3">
    <name type="scientific">Thanatephorus cucumeris (strain AG1-IB / isolate 7/3/14)</name>
    <name type="common">Lettuce bottom rot fungus</name>
    <name type="synonym">Rhizoctonia solani</name>
    <dbReference type="NCBI Taxonomy" id="1108050"/>
    <lineage>
        <taxon>Eukaryota</taxon>
        <taxon>Fungi</taxon>
        <taxon>Dikarya</taxon>
        <taxon>Basidiomycota</taxon>
        <taxon>Agaricomycotina</taxon>
        <taxon>Agaricomycetes</taxon>
        <taxon>Cantharellales</taxon>
        <taxon>Ceratobasidiaceae</taxon>
        <taxon>Rhizoctonia</taxon>
        <taxon>Rhizoctonia solani AG-1</taxon>
    </lineage>
</organism>
<keyword evidence="1" id="KW-0812">Transmembrane</keyword>
<keyword evidence="1" id="KW-0472">Membrane</keyword>
<evidence type="ECO:0000313" key="2">
    <source>
        <dbReference type="EMBL" id="CEL63956.1"/>
    </source>
</evidence>
<name>A0A0B7G174_THACB</name>
<evidence type="ECO:0000313" key="3">
    <source>
        <dbReference type="Proteomes" id="UP000059188"/>
    </source>
</evidence>
<accession>A0A0B7G174</accession>
<dbReference type="EMBL" id="LN679190">
    <property type="protein sequence ID" value="CEL63956.1"/>
    <property type="molecule type" value="Genomic_DNA"/>
</dbReference>
<evidence type="ECO:0000256" key="1">
    <source>
        <dbReference type="SAM" id="Phobius"/>
    </source>
</evidence>
<proteinExistence type="predicted"/>